<evidence type="ECO:0000313" key="3">
    <source>
        <dbReference type="EMBL" id="KAJ6643476.1"/>
    </source>
</evidence>
<reference evidence="3" key="1">
    <citation type="submission" date="2022-07" db="EMBL/GenBank/DDBJ databases">
        <authorList>
            <person name="Trinca V."/>
            <person name="Uliana J.V.C."/>
            <person name="Torres T.T."/>
            <person name="Ward R.J."/>
            <person name="Monesi N."/>
        </authorList>
    </citation>
    <scope>NUCLEOTIDE SEQUENCE</scope>
    <source>
        <strain evidence="3">HSMRA1968</strain>
        <tissue evidence="3">Whole embryos</tissue>
    </source>
</reference>
<evidence type="ECO:0000313" key="2">
    <source>
        <dbReference type="EMBL" id="KAJ6634592.1"/>
    </source>
</evidence>
<evidence type="ECO:0000256" key="1">
    <source>
        <dbReference type="SAM" id="MobiDB-lite"/>
    </source>
</evidence>
<dbReference type="Proteomes" id="UP001151699">
    <property type="component" value="Chromosome C"/>
</dbReference>
<dbReference type="EMBL" id="WJQU01000004">
    <property type="protein sequence ID" value="KAJ6634592.1"/>
    <property type="molecule type" value="Genomic_DNA"/>
</dbReference>
<gene>
    <name evidence="3" type="ORF">Bhyg_08438</name>
    <name evidence="2" type="ORF">Bhyg_13167</name>
</gene>
<proteinExistence type="predicted"/>
<accession>A0A9Q0N5Z1</accession>
<keyword evidence="4" id="KW-1185">Reference proteome</keyword>
<organism evidence="3 4">
    <name type="scientific">Pseudolycoriella hygida</name>
    <dbReference type="NCBI Taxonomy" id="35572"/>
    <lineage>
        <taxon>Eukaryota</taxon>
        <taxon>Metazoa</taxon>
        <taxon>Ecdysozoa</taxon>
        <taxon>Arthropoda</taxon>
        <taxon>Hexapoda</taxon>
        <taxon>Insecta</taxon>
        <taxon>Pterygota</taxon>
        <taxon>Neoptera</taxon>
        <taxon>Endopterygota</taxon>
        <taxon>Diptera</taxon>
        <taxon>Nematocera</taxon>
        <taxon>Sciaroidea</taxon>
        <taxon>Sciaridae</taxon>
        <taxon>Pseudolycoriella</taxon>
    </lineage>
</organism>
<sequence>KSGSQRRKDRKENLRSEVAQVKGQLKISHLFTKPPLSLQQQTTKDTDRLDTGSTAVKDHQGIQNIDAQYNVIRSKVAQKARDSISQRLDIETEKSIDLMKNILGAIT</sequence>
<protein>
    <submittedName>
        <fullName evidence="3">Uncharacterized protein</fullName>
    </submittedName>
</protein>
<comment type="caution">
    <text evidence="3">The sequence shown here is derived from an EMBL/GenBank/DDBJ whole genome shotgun (WGS) entry which is preliminary data.</text>
</comment>
<dbReference type="EMBL" id="WJQU01000002">
    <property type="protein sequence ID" value="KAJ6643476.1"/>
    <property type="molecule type" value="Genomic_DNA"/>
</dbReference>
<feature type="non-terminal residue" evidence="3">
    <location>
        <position position="1"/>
    </location>
</feature>
<dbReference type="Proteomes" id="UP001151699">
    <property type="component" value="Chromosome B"/>
</dbReference>
<feature type="compositionally biased region" description="Basic and acidic residues" evidence="1">
    <location>
        <begin position="44"/>
        <end position="57"/>
    </location>
</feature>
<name>A0A9Q0N5Z1_9DIPT</name>
<evidence type="ECO:0000313" key="4">
    <source>
        <dbReference type="Proteomes" id="UP001151699"/>
    </source>
</evidence>
<dbReference type="AlphaFoldDB" id="A0A9Q0N5Z1"/>
<feature type="non-terminal residue" evidence="3">
    <location>
        <position position="107"/>
    </location>
</feature>
<feature type="region of interest" description="Disordered" evidence="1">
    <location>
        <begin position="36"/>
        <end position="57"/>
    </location>
</feature>